<evidence type="ECO:0000313" key="2">
    <source>
        <dbReference type="Proteomes" id="UP000050425"/>
    </source>
</evidence>
<organism evidence="1 2">
    <name type="scientific">Pseudomonas syringae pv. antirrhini</name>
    <dbReference type="NCBI Taxonomy" id="251702"/>
    <lineage>
        <taxon>Bacteria</taxon>
        <taxon>Pseudomonadati</taxon>
        <taxon>Pseudomonadota</taxon>
        <taxon>Gammaproteobacteria</taxon>
        <taxon>Pseudomonadales</taxon>
        <taxon>Pseudomonadaceae</taxon>
        <taxon>Pseudomonas</taxon>
    </lineage>
</organism>
<sequence>MRNRLAARRFGAHTPLQWAAVQFFTASATGTCDLMKCVDLSCTILQLRTTSTADNADSPDAAIAIN</sequence>
<reference evidence="1 2" key="1">
    <citation type="submission" date="2015-09" db="EMBL/GenBank/DDBJ databases">
        <title>Genome announcement of multiple Pseudomonas syringae strains.</title>
        <authorList>
            <person name="Thakur S."/>
            <person name="Wang P.W."/>
            <person name="Gong Y."/>
            <person name="Weir B.S."/>
            <person name="Guttman D.S."/>
        </authorList>
    </citation>
    <scope>NUCLEOTIDE SEQUENCE [LARGE SCALE GENOMIC DNA]</scope>
    <source>
        <strain evidence="1 2">ICMP4303</strain>
    </source>
</reference>
<dbReference type="PATRIC" id="fig|251702.3.peg.4609"/>
<gene>
    <name evidence="1" type="ORF">ALO88_102321</name>
</gene>
<dbReference type="Proteomes" id="UP000050425">
    <property type="component" value="Unassembled WGS sequence"/>
</dbReference>
<proteinExistence type="predicted"/>
<dbReference type="EMBL" id="LJPT01000169">
    <property type="protein sequence ID" value="KPW44040.1"/>
    <property type="molecule type" value="Genomic_DNA"/>
</dbReference>
<comment type="caution">
    <text evidence="1">The sequence shown here is derived from an EMBL/GenBank/DDBJ whole genome shotgun (WGS) entry which is preliminary data.</text>
</comment>
<name>A0A0P9JQY4_9PSED</name>
<accession>A0A0P9JQY4</accession>
<evidence type="ECO:0000313" key="1">
    <source>
        <dbReference type="EMBL" id="KPW44040.1"/>
    </source>
</evidence>
<protein>
    <submittedName>
        <fullName evidence="1">Uncharacterized protein</fullName>
    </submittedName>
</protein>
<dbReference type="AlphaFoldDB" id="A0A0P9JQY4"/>